<evidence type="ECO:0000313" key="3">
    <source>
        <dbReference type="Proteomes" id="UP001296104"/>
    </source>
</evidence>
<evidence type="ECO:0000313" key="2">
    <source>
        <dbReference type="EMBL" id="CAK3817984.1"/>
    </source>
</evidence>
<dbReference type="EMBL" id="CAVMBE010000004">
    <property type="protein sequence ID" value="CAK3817984.1"/>
    <property type="molecule type" value="Genomic_DNA"/>
</dbReference>
<feature type="compositionally biased region" description="Polar residues" evidence="1">
    <location>
        <begin position="178"/>
        <end position="189"/>
    </location>
</feature>
<protein>
    <submittedName>
        <fullName evidence="2">Uncharacterized protein</fullName>
    </submittedName>
</protein>
<organism evidence="2 3">
    <name type="scientific">Lecanosticta acicola</name>
    <dbReference type="NCBI Taxonomy" id="111012"/>
    <lineage>
        <taxon>Eukaryota</taxon>
        <taxon>Fungi</taxon>
        <taxon>Dikarya</taxon>
        <taxon>Ascomycota</taxon>
        <taxon>Pezizomycotina</taxon>
        <taxon>Dothideomycetes</taxon>
        <taxon>Dothideomycetidae</taxon>
        <taxon>Mycosphaerellales</taxon>
        <taxon>Mycosphaerellaceae</taxon>
        <taxon>Lecanosticta</taxon>
    </lineage>
</organism>
<name>A0AAI9E7N2_9PEZI</name>
<dbReference type="Proteomes" id="UP001296104">
    <property type="component" value="Unassembled WGS sequence"/>
</dbReference>
<feature type="region of interest" description="Disordered" evidence="1">
    <location>
        <begin position="178"/>
        <end position="239"/>
    </location>
</feature>
<feature type="compositionally biased region" description="Basic and acidic residues" evidence="1">
    <location>
        <begin position="101"/>
        <end position="115"/>
    </location>
</feature>
<dbReference type="AlphaFoldDB" id="A0AAI9E7N2"/>
<comment type="caution">
    <text evidence="2">The sequence shown here is derived from an EMBL/GenBank/DDBJ whole genome shotgun (WGS) entry which is preliminary data.</text>
</comment>
<feature type="compositionally biased region" description="Basic and acidic residues" evidence="1">
    <location>
        <begin position="206"/>
        <end position="224"/>
    </location>
</feature>
<feature type="region of interest" description="Disordered" evidence="1">
    <location>
        <begin position="46"/>
        <end position="142"/>
    </location>
</feature>
<keyword evidence="3" id="KW-1185">Reference proteome</keyword>
<proteinExistence type="predicted"/>
<accession>A0AAI9E7N2</accession>
<reference evidence="2" key="1">
    <citation type="submission" date="2023-11" db="EMBL/GenBank/DDBJ databases">
        <authorList>
            <person name="Alioto T."/>
            <person name="Alioto T."/>
            <person name="Gomez Garrido J."/>
        </authorList>
    </citation>
    <scope>NUCLEOTIDE SEQUENCE</scope>
</reference>
<evidence type="ECO:0000256" key="1">
    <source>
        <dbReference type="SAM" id="MobiDB-lite"/>
    </source>
</evidence>
<gene>
    <name evidence="2" type="ORF">LECACI_7A001133</name>
</gene>
<sequence>MDSVIISTPANINRRDRPIDQLMKEDIDVDIETVVETHITRPIETVEQEPSPPLEIPTRHKKETTKAVTFQSHRQGHESGDSMSLLRKLARATSTSPSPKAEAKKRDMATEDRENAQPPHDGIPKAKSLRNPRRVISEPPHPKSALEAIVNEAKENHDPQYGDNTIASLEDIISPNLEATNSTLNNTPDASKKEEKPYRRPSRLAESVRTEGASEKQGRSHDTDESLTQAQKERQQEEVAWEALNKRLNTAHSTLSDANRGLRRIENRIEGVEAVDSAGLKAVTSDDKGTAGSKAPASKTITGQRPQSKPEGQPEVPKAHVSAPTTITTTSTVMKQPEVHVCARCGGPSLWQGLWAEMCSNFYWYNADKGYRLTWLGWVLFLWLAWLTAELSLHDMYADYIHGPIFPFITFNVTVRSVLSLFGRGW</sequence>
<feature type="region of interest" description="Disordered" evidence="1">
    <location>
        <begin position="283"/>
        <end position="322"/>
    </location>
</feature>